<protein>
    <submittedName>
        <fullName evidence="5">TonB-dependent receptor</fullName>
    </submittedName>
</protein>
<evidence type="ECO:0000256" key="1">
    <source>
        <dbReference type="ARBA" id="ARBA00004442"/>
    </source>
</evidence>
<dbReference type="Pfam" id="PF14905">
    <property type="entry name" value="OMP_b-brl_3"/>
    <property type="match status" value="1"/>
</dbReference>
<dbReference type="SUPFAM" id="SSF56935">
    <property type="entry name" value="Porins"/>
    <property type="match status" value="1"/>
</dbReference>
<dbReference type="InterPro" id="IPR036942">
    <property type="entry name" value="Beta-barrel_TonB_sf"/>
</dbReference>
<evidence type="ECO:0000256" key="2">
    <source>
        <dbReference type="ARBA" id="ARBA00023136"/>
    </source>
</evidence>
<dbReference type="PANTHER" id="PTHR40980:SF3">
    <property type="entry name" value="TONB-DEPENDENT RECEPTOR-LIKE BETA-BARREL DOMAIN-CONTAINING PROTEIN"/>
    <property type="match status" value="1"/>
</dbReference>
<dbReference type="GO" id="GO:0009279">
    <property type="term" value="C:cell outer membrane"/>
    <property type="evidence" value="ECO:0007669"/>
    <property type="project" value="UniProtKB-SubCell"/>
</dbReference>
<comment type="subcellular location">
    <subcellularLocation>
        <location evidence="1">Cell outer membrane</location>
    </subcellularLocation>
</comment>
<sequence>MKLVGLLCLTGILLTLTRSAIGQQVYSLNVRIINASREPIAVHARLLSIPDSAVLKSGLFPDGVVSFPAIRQTNAMLRLSSLSFADTLIRIHNDGQPQQNLGMIVMQEHNFQLNEVRISGQAPLVRQGSNGSVDVQVTGTILAGSTSVSQILERSPGVTFNEGRISVVGKGEALLFLNSQAITYDQLAAIPVSQIVRVEIIANPSSRYDAEGKAVIRIITKANAEKGTTGSITQQYTYSDFAGGESNTLSDLNYRKGKLTIAANYTLRAGHDREILHTTRTRPATTNFLHSDLTTDWQRKLRNYSSYGVGIQYNLSENTYFSLGYKGNLDKLGGSQDSRNTITDAINQGIYNSRLAKNEKRLNHSLIFNYNRTLDSLGSAFFIGSQVARFRTDVRDQISENNALNDSTFTRRLKNDQSYHITIFSTQIDYTKAFGSHKKLETGLKLTYAKTASGTDFLVAASGEYFQPDPKLSSQFDYTEWLPAAYINYSGAISKSVRFGAGLRNEWTHYNLNTTAGAGQVIQKSYFNVFPNFLLTKTVSDDLAFRLSYVAKITRPRYQALNPWVIYQDPFTSIQGNPGLRPEKVHAFEIGMNYRQFDLRAGYNYTLDPISGAALRGDGPNSYVLKGINLERDHTFFLSGSATLTVGWWNTTNTVTLSQSKSIDNQYGFELIKPRPQLYAYTSNTFTIKNLVKIQLLAWYLGDRYYGLYYNKSRATVTLGLEKDFFKNAWKLRFTANDLFHQTNVAGTYSVGETDIYFNRTYPTSNFTISLTYRFGKPLKTGYRSKSTAETEQNRAR</sequence>
<reference evidence="5 6" key="1">
    <citation type="submission" date="2019-11" db="EMBL/GenBank/DDBJ databases">
        <title>Spirosoma endbachense sp. nov., isolated from a natural salt meadow.</title>
        <authorList>
            <person name="Rojas J."/>
            <person name="Ambika Manirajan B."/>
            <person name="Ratering S."/>
            <person name="Suarez C."/>
            <person name="Geissler-Plaum R."/>
            <person name="Schnell S."/>
        </authorList>
    </citation>
    <scope>NUCLEOTIDE SEQUENCE [LARGE SCALE GENOMIC DNA]</scope>
    <source>
        <strain evidence="5 6">I-24</strain>
    </source>
</reference>
<dbReference type="Proteomes" id="UP000464577">
    <property type="component" value="Chromosome"/>
</dbReference>
<evidence type="ECO:0000259" key="4">
    <source>
        <dbReference type="Pfam" id="PF14905"/>
    </source>
</evidence>
<dbReference type="Gene3D" id="2.40.170.20">
    <property type="entry name" value="TonB-dependent receptor, beta-barrel domain"/>
    <property type="match status" value="1"/>
</dbReference>
<keyword evidence="2" id="KW-0472">Membrane</keyword>
<proteinExistence type="predicted"/>
<dbReference type="PANTHER" id="PTHR40980">
    <property type="entry name" value="PLUG DOMAIN-CONTAINING PROTEIN"/>
    <property type="match status" value="1"/>
</dbReference>
<name>A0A6P1W1P4_9BACT</name>
<accession>A0A6P1W1P4</accession>
<feature type="domain" description="Outer membrane protein beta-barrel" evidence="4">
    <location>
        <begin position="372"/>
        <end position="773"/>
    </location>
</feature>
<keyword evidence="5" id="KW-0675">Receptor</keyword>
<dbReference type="AlphaFoldDB" id="A0A6P1W1P4"/>
<keyword evidence="6" id="KW-1185">Reference proteome</keyword>
<dbReference type="RefSeq" id="WP_162388645.1">
    <property type="nucleotide sequence ID" value="NZ_CP045997.1"/>
</dbReference>
<dbReference type="KEGG" id="senf:GJR95_25945"/>
<keyword evidence="3" id="KW-0998">Cell outer membrane</keyword>
<gene>
    <name evidence="5" type="ORF">GJR95_25945</name>
</gene>
<evidence type="ECO:0000256" key="3">
    <source>
        <dbReference type="ARBA" id="ARBA00023237"/>
    </source>
</evidence>
<evidence type="ECO:0000313" key="6">
    <source>
        <dbReference type="Proteomes" id="UP000464577"/>
    </source>
</evidence>
<evidence type="ECO:0000313" key="5">
    <source>
        <dbReference type="EMBL" id="QHV98232.1"/>
    </source>
</evidence>
<dbReference type="EMBL" id="CP045997">
    <property type="protein sequence ID" value="QHV98232.1"/>
    <property type="molecule type" value="Genomic_DNA"/>
</dbReference>
<organism evidence="5 6">
    <name type="scientific">Spirosoma endbachense</name>
    <dbReference type="NCBI Taxonomy" id="2666025"/>
    <lineage>
        <taxon>Bacteria</taxon>
        <taxon>Pseudomonadati</taxon>
        <taxon>Bacteroidota</taxon>
        <taxon>Cytophagia</taxon>
        <taxon>Cytophagales</taxon>
        <taxon>Cytophagaceae</taxon>
        <taxon>Spirosoma</taxon>
    </lineage>
</organism>
<dbReference type="InterPro" id="IPR041700">
    <property type="entry name" value="OMP_b-brl_3"/>
</dbReference>